<dbReference type="CDD" id="cd06981">
    <property type="entry name" value="cupin_reut_a1446"/>
    <property type="match status" value="1"/>
</dbReference>
<protein>
    <submittedName>
        <fullName evidence="2">Phosphoribosylaminoimidazole carboxylase</fullName>
    </submittedName>
</protein>
<proteinExistence type="predicted"/>
<dbReference type="Pfam" id="PF07883">
    <property type="entry name" value="Cupin_2"/>
    <property type="match status" value="1"/>
</dbReference>
<dbReference type="EMBL" id="QKOE01000008">
    <property type="protein sequence ID" value="PZA16241.1"/>
    <property type="molecule type" value="Genomic_DNA"/>
</dbReference>
<dbReference type="SUPFAM" id="SSF51182">
    <property type="entry name" value="RmlC-like cupins"/>
    <property type="match status" value="1"/>
</dbReference>
<organism evidence="2 3">
    <name type="scientific">Parazoarcus communis SWub3 = DSM 12120</name>
    <dbReference type="NCBI Taxonomy" id="1121029"/>
    <lineage>
        <taxon>Bacteria</taxon>
        <taxon>Pseudomonadati</taxon>
        <taxon>Pseudomonadota</taxon>
        <taxon>Betaproteobacteria</taxon>
        <taxon>Rhodocyclales</taxon>
        <taxon>Zoogloeaceae</taxon>
        <taxon>Parazoarcus</taxon>
    </lineage>
</organism>
<comment type="caution">
    <text evidence="2">The sequence shown here is derived from an EMBL/GenBank/DDBJ whole genome shotgun (WGS) entry which is preliminary data.</text>
</comment>
<dbReference type="Proteomes" id="UP000248259">
    <property type="component" value="Unassembled WGS sequence"/>
</dbReference>
<reference evidence="2 3" key="1">
    <citation type="submission" date="2018-06" db="EMBL/GenBank/DDBJ databases">
        <title>Azoarcus communis strain SWub3 genome.</title>
        <authorList>
            <person name="Zorraquino Salvo V."/>
            <person name="Toubiana D."/>
            <person name="Blumwald E."/>
        </authorList>
    </citation>
    <scope>NUCLEOTIDE SEQUENCE [LARGE SCALE GENOMIC DNA]</scope>
    <source>
        <strain evidence="2 3">SWub3</strain>
    </source>
</reference>
<name>A0A323UVK3_9RHOO</name>
<evidence type="ECO:0000259" key="1">
    <source>
        <dbReference type="Pfam" id="PF07883"/>
    </source>
</evidence>
<gene>
    <name evidence="2" type="ORF">DNK49_13095</name>
</gene>
<evidence type="ECO:0000313" key="2">
    <source>
        <dbReference type="EMBL" id="PZA16241.1"/>
    </source>
</evidence>
<accession>A0A323UVK3</accession>
<dbReference type="RefSeq" id="WP_110525225.1">
    <property type="nucleotide sequence ID" value="NZ_QKOE01000008.1"/>
</dbReference>
<dbReference type="AlphaFoldDB" id="A0A323UVK3"/>
<dbReference type="Gene3D" id="2.60.120.10">
    <property type="entry name" value="Jelly Rolls"/>
    <property type="match status" value="1"/>
</dbReference>
<dbReference type="InterPro" id="IPR011051">
    <property type="entry name" value="RmlC_Cupin_sf"/>
</dbReference>
<dbReference type="OrthoDB" id="9798585at2"/>
<feature type="domain" description="Cupin type-2" evidence="1">
    <location>
        <begin position="61"/>
        <end position="110"/>
    </location>
</feature>
<evidence type="ECO:0000313" key="3">
    <source>
        <dbReference type="Proteomes" id="UP000248259"/>
    </source>
</evidence>
<dbReference type="InterPro" id="IPR013096">
    <property type="entry name" value="Cupin_2"/>
</dbReference>
<keyword evidence="3" id="KW-1185">Reference proteome</keyword>
<dbReference type="InterPro" id="IPR014710">
    <property type="entry name" value="RmlC-like_jellyroll"/>
</dbReference>
<sequence>MDLPPDTPRRPALPLSGSLFAELPPIGQEESFLPLLQSDTTCIERIVSRGHASPPGFWYDQPDDEWVMLASGAAELLFEDGRRLIMRPGDWVTIPARCRHRVESTGPETVWLAVHIRRLPGKVSCA</sequence>